<reference evidence="4" key="1">
    <citation type="journal article" date="2020" name="Cell">
        <title>Large-Scale Comparative Analyses of Tick Genomes Elucidate Their Genetic Diversity and Vector Capacities.</title>
        <authorList>
            <consortium name="Tick Genome and Microbiome Consortium (TIGMIC)"/>
            <person name="Jia N."/>
            <person name="Wang J."/>
            <person name="Shi W."/>
            <person name="Du L."/>
            <person name="Sun Y."/>
            <person name="Zhan W."/>
            <person name="Jiang J.F."/>
            <person name="Wang Q."/>
            <person name="Zhang B."/>
            <person name="Ji P."/>
            <person name="Bell-Sakyi L."/>
            <person name="Cui X.M."/>
            <person name="Yuan T.T."/>
            <person name="Jiang B.G."/>
            <person name="Yang W.F."/>
            <person name="Lam T.T."/>
            <person name="Chang Q.C."/>
            <person name="Ding S.J."/>
            <person name="Wang X.J."/>
            <person name="Zhu J.G."/>
            <person name="Ruan X.D."/>
            <person name="Zhao L."/>
            <person name="Wei J.T."/>
            <person name="Ye R.Z."/>
            <person name="Que T.C."/>
            <person name="Du C.H."/>
            <person name="Zhou Y.H."/>
            <person name="Cheng J.X."/>
            <person name="Dai P.F."/>
            <person name="Guo W.B."/>
            <person name="Han X.H."/>
            <person name="Huang E.J."/>
            <person name="Li L.F."/>
            <person name="Wei W."/>
            <person name="Gao Y.C."/>
            <person name="Liu J.Z."/>
            <person name="Shao H.Z."/>
            <person name="Wang X."/>
            <person name="Wang C.C."/>
            <person name="Yang T.C."/>
            <person name="Huo Q.B."/>
            <person name="Li W."/>
            <person name="Chen H.Y."/>
            <person name="Chen S.E."/>
            <person name="Zhou L.G."/>
            <person name="Ni X.B."/>
            <person name="Tian J.H."/>
            <person name="Sheng Y."/>
            <person name="Liu T."/>
            <person name="Pan Y.S."/>
            <person name="Xia L.Y."/>
            <person name="Li J."/>
            <person name="Zhao F."/>
            <person name="Cao W.C."/>
        </authorList>
    </citation>
    <scope>NUCLEOTIDE SEQUENCE</scope>
    <source>
        <strain evidence="4">Rsan-2018</strain>
    </source>
</reference>
<accession>A0A9D4PM45</accession>
<gene>
    <name evidence="4" type="ORF">HPB52_015226</name>
</gene>
<keyword evidence="1" id="KW-0862">Zinc</keyword>
<dbReference type="SUPFAM" id="SSF57756">
    <property type="entry name" value="Retrovirus zinc finger-like domains"/>
    <property type="match status" value="1"/>
</dbReference>
<name>A0A9D4PM45_RHISA</name>
<feature type="compositionally biased region" description="Low complexity" evidence="2">
    <location>
        <begin position="478"/>
        <end position="490"/>
    </location>
</feature>
<comment type="caution">
    <text evidence="4">The sequence shown here is derived from an EMBL/GenBank/DDBJ whole genome shotgun (WGS) entry which is preliminary data.</text>
</comment>
<evidence type="ECO:0000259" key="3">
    <source>
        <dbReference type="PROSITE" id="PS50158"/>
    </source>
</evidence>
<dbReference type="Proteomes" id="UP000821837">
    <property type="component" value="Chromosome 6"/>
</dbReference>
<evidence type="ECO:0000256" key="2">
    <source>
        <dbReference type="SAM" id="MobiDB-lite"/>
    </source>
</evidence>
<feature type="domain" description="CCHC-type" evidence="3">
    <location>
        <begin position="235"/>
        <end position="249"/>
    </location>
</feature>
<dbReference type="InterPro" id="IPR001878">
    <property type="entry name" value="Znf_CCHC"/>
</dbReference>
<dbReference type="AlphaFoldDB" id="A0A9D4PM45"/>
<sequence length="658" mass="71142">MAYQVHGEDISEEEFSQDQGWQSAGARRAGAKTRTADSNEPSPQPGSRRGKLGGAALKSKVLRAGKMPPLPRDDIKIVIRPRGGLNISKIGAAAVADAILAAAGISQEDLCHDTLCPNLQQNIMVASTTKRENASRYVRMKQILISGKVHELSAYETAPHSTCKGVIRNIPLQDDPDVIDAKIVNTNNPLALAAKRIAQTGTVIVAFDGYRVPNFVRYGPVLMQCSLYRKQIDVCYACGRLGHRADVCPTPGDMICRGCGVASPDEQHVCTPKCKLCGGQHLTASKDCARRFKIPYIARRRRSERSKMAGAASPSPQRQPDTADEFQASSSTADAQRRGRPRSRGRSGGHSGSRGRGASRGCSGSRSRSTERAHSRGGSASQPRSSSTARHNSSGRTRSRSRTPTTPKSKKKPTLSWADKAREGRESPRGDDSSRGSPHAKELDELRRANEQLKKENAQFKQEMSRLAAEMAEIRRLASSPPSAQPASAPVAMDTSQAPHRSSAPKRRAVENTQKEETGNLLSELKDAFVNMQATLAKIQEAMAHPNMGLGALSERIRKLEEGDVRRDCRPTLSQVAAQRNVLAPPTEGAILRAASAAQPSPQPKHGQYGVLFRLHSGGFLRRRSSISSSVFFSQRNPSLGCGKSFAPSANLSGYRAQ</sequence>
<feature type="compositionally biased region" description="Basic residues" evidence="2">
    <location>
        <begin position="338"/>
        <end position="347"/>
    </location>
</feature>
<evidence type="ECO:0000313" key="5">
    <source>
        <dbReference type="Proteomes" id="UP000821837"/>
    </source>
</evidence>
<proteinExistence type="predicted"/>
<dbReference type="VEuPathDB" id="VectorBase:RSAN_027321"/>
<dbReference type="GO" id="GO:0003676">
    <property type="term" value="F:nucleic acid binding"/>
    <property type="evidence" value="ECO:0007669"/>
    <property type="project" value="InterPro"/>
</dbReference>
<organism evidence="4 5">
    <name type="scientific">Rhipicephalus sanguineus</name>
    <name type="common">Brown dog tick</name>
    <name type="synonym">Ixodes sanguineus</name>
    <dbReference type="NCBI Taxonomy" id="34632"/>
    <lineage>
        <taxon>Eukaryota</taxon>
        <taxon>Metazoa</taxon>
        <taxon>Ecdysozoa</taxon>
        <taxon>Arthropoda</taxon>
        <taxon>Chelicerata</taxon>
        <taxon>Arachnida</taxon>
        <taxon>Acari</taxon>
        <taxon>Parasitiformes</taxon>
        <taxon>Ixodida</taxon>
        <taxon>Ixodoidea</taxon>
        <taxon>Ixodidae</taxon>
        <taxon>Rhipicephalinae</taxon>
        <taxon>Rhipicephalus</taxon>
        <taxon>Rhipicephalus</taxon>
    </lineage>
</organism>
<feature type="region of interest" description="Disordered" evidence="2">
    <location>
        <begin position="299"/>
        <end position="443"/>
    </location>
</feature>
<feature type="compositionally biased region" description="Polar residues" evidence="2">
    <location>
        <begin position="378"/>
        <end position="392"/>
    </location>
</feature>
<dbReference type="InterPro" id="IPR036875">
    <property type="entry name" value="Znf_CCHC_sf"/>
</dbReference>
<evidence type="ECO:0000313" key="4">
    <source>
        <dbReference type="EMBL" id="KAH7947707.1"/>
    </source>
</evidence>
<dbReference type="PROSITE" id="PS50158">
    <property type="entry name" value="ZF_CCHC"/>
    <property type="match status" value="1"/>
</dbReference>
<feature type="compositionally biased region" description="Basic and acidic residues" evidence="2">
    <location>
        <begin position="419"/>
        <end position="443"/>
    </location>
</feature>
<keyword evidence="5" id="KW-1185">Reference proteome</keyword>
<dbReference type="EMBL" id="JABSTV010001252">
    <property type="protein sequence ID" value="KAH7947707.1"/>
    <property type="molecule type" value="Genomic_DNA"/>
</dbReference>
<protein>
    <recommendedName>
        <fullName evidence="3">CCHC-type domain-containing protein</fullName>
    </recommendedName>
</protein>
<dbReference type="GO" id="GO:0008270">
    <property type="term" value="F:zinc ion binding"/>
    <property type="evidence" value="ECO:0007669"/>
    <property type="project" value="UniProtKB-KW"/>
</dbReference>
<feature type="region of interest" description="Disordered" evidence="2">
    <location>
        <begin position="1"/>
        <end position="54"/>
    </location>
</feature>
<reference evidence="4" key="2">
    <citation type="submission" date="2021-09" db="EMBL/GenBank/DDBJ databases">
        <authorList>
            <person name="Jia N."/>
            <person name="Wang J."/>
            <person name="Shi W."/>
            <person name="Du L."/>
            <person name="Sun Y."/>
            <person name="Zhan W."/>
            <person name="Jiang J."/>
            <person name="Wang Q."/>
            <person name="Zhang B."/>
            <person name="Ji P."/>
            <person name="Sakyi L.B."/>
            <person name="Cui X."/>
            <person name="Yuan T."/>
            <person name="Jiang B."/>
            <person name="Yang W."/>
            <person name="Lam T.T.-Y."/>
            <person name="Chang Q."/>
            <person name="Ding S."/>
            <person name="Wang X."/>
            <person name="Zhu J."/>
            <person name="Ruan X."/>
            <person name="Zhao L."/>
            <person name="Wei J."/>
            <person name="Que T."/>
            <person name="Du C."/>
            <person name="Cheng J."/>
            <person name="Dai P."/>
            <person name="Han X."/>
            <person name="Huang E."/>
            <person name="Gao Y."/>
            <person name="Liu J."/>
            <person name="Shao H."/>
            <person name="Ye R."/>
            <person name="Li L."/>
            <person name="Wei W."/>
            <person name="Wang X."/>
            <person name="Wang C."/>
            <person name="Huo Q."/>
            <person name="Li W."/>
            <person name="Guo W."/>
            <person name="Chen H."/>
            <person name="Chen S."/>
            <person name="Zhou L."/>
            <person name="Zhou L."/>
            <person name="Ni X."/>
            <person name="Tian J."/>
            <person name="Zhou Y."/>
            <person name="Sheng Y."/>
            <person name="Liu T."/>
            <person name="Pan Y."/>
            <person name="Xia L."/>
            <person name="Li J."/>
            <person name="Zhao F."/>
            <person name="Cao W."/>
        </authorList>
    </citation>
    <scope>NUCLEOTIDE SEQUENCE</scope>
    <source>
        <strain evidence="4">Rsan-2018</strain>
        <tissue evidence="4">Larvae</tissue>
    </source>
</reference>
<keyword evidence="1" id="KW-0479">Metal-binding</keyword>
<evidence type="ECO:0000256" key="1">
    <source>
        <dbReference type="PROSITE-ProRule" id="PRU00047"/>
    </source>
</evidence>
<feature type="region of interest" description="Disordered" evidence="2">
    <location>
        <begin position="475"/>
        <end position="515"/>
    </location>
</feature>
<keyword evidence="1" id="KW-0863">Zinc-finger</keyword>